<comment type="caution">
    <text evidence="1">The sequence shown here is derived from an EMBL/GenBank/DDBJ whole genome shotgun (WGS) entry which is preliminary data.</text>
</comment>
<evidence type="ECO:0000313" key="1">
    <source>
        <dbReference type="EMBL" id="GIY93721.1"/>
    </source>
</evidence>
<organism evidence="1 2">
    <name type="scientific">Caerostris extrusa</name>
    <name type="common">Bark spider</name>
    <name type="synonym">Caerostris bankana</name>
    <dbReference type="NCBI Taxonomy" id="172846"/>
    <lineage>
        <taxon>Eukaryota</taxon>
        <taxon>Metazoa</taxon>
        <taxon>Ecdysozoa</taxon>
        <taxon>Arthropoda</taxon>
        <taxon>Chelicerata</taxon>
        <taxon>Arachnida</taxon>
        <taxon>Araneae</taxon>
        <taxon>Araneomorphae</taxon>
        <taxon>Entelegynae</taxon>
        <taxon>Araneoidea</taxon>
        <taxon>Araneidae</taxon>
        <taxon>Caerostris</taxon>
    </lineage>
</organism>
<protein>
    <submittedName>
        <fullName evidence="1">Uncharacterized protein</fullName>
    </submittedName>
</protein>
<proteinExistence type="predicted"/>
<name>A0AAV4XIC1_CAEEX</name>
<feature type="non-terminal residue" evidence="1">
    <location>
        <position position="1"/>
    </location>
</feature>
<reference evidence="1 2" key="1">
    <citation type="submission" date="2021-06" db="EMBL/GenBank/DDBJ databases">
        <title>Caerostris extrusa draft genome.</title>
        <authorList>
            <person name="Kono N."/>
            <person name="Arakawa K."/>
        </authorList>
    </citation>
    <scope>NUCLEOTIDE SEQUENCE [LARGE SCALE GENOMIC DNA]</scope>
</reference>
<dbReference type="AlphaFoldDB" id="A0AAV4XIC1"/>
<keyword evidence="2" id="KW-1185">Reference proteome</keyword>
<evidence type="ECO:0000313" key="2">
    <source>
        <dbReference type="Proteomes" id="UP001054945"/>
    </source>
</evidence>
<gene>
    <name evidence="1" type="ORF">CEXT_370851</name>
</gene>
<dbReference type="EMBL" id="BPLR01017696">
    <property type="protein sequence ID" value="GIY93721.1"/>
    <property type="molecule type" value="Genomic_DNA"/>
</dbReference>
<sequence>LRHAFPVSPPKCCFCASSPVASGLTCHFKENVCYHAAVSSGCMDYSIYFEAEFFSFDLPYGLTFDEKIAKCADPSEFQCVRIKFPDGTLLEMWRSPIWNIAAVGKATDVESLYSCKISVHLPDPQQQCPPHVCRIVRRNILLMNIPETRIIS</sequence>
<dbReference type="Proteomes" id="UP001054945">
    <property type="component" value="Unassembled WGS sequence"/>
</dbReference>
<accession>A0AAV4XIC1</accession>